<dbReference type="EMBL" id="KM276672">
    <property type="protein sequence ID" value="AIY31037.1"/>
    <property type="molecule type" value="Genomic_DNA"/>
</dbReference>
<protein>
    <submittedName>
        <fullName evidence="2">Ankyrin-repeat protein B</fullName>
    </submittedName>
    <submittedName>
        <fullName evidence="4">F-box protein</fullName>
    </submittedName>
</protein>
<name>A0A0A1EHW5_LEGPN</name>
<dbReference type="Gene3D" id="1.25.40.20">
    <property type="entry name" value="Ankyrin repeat-containing domain"/>
    <property type="match status" value="1"/>
</dbReference>
<dbReference type="OrthoDB" id="5644680at2"/>
<dbReference type="InterPro" id="IPR001810">
    <property type="entry name" value="F-box_dom"/>
</dbReference>
<dbReference type="Proteomes" id="UP000239239">
    <property type="component" value="Unassembled WGS sequence"/>
</dbReference>
<dbReference type="CDD" id="cd09917">
    <property type="entry name" value="F-box_SF"/>
    <property type="match status" value="1"/>
</dbReference>
<evidence type="ECO:0000313" key="5">
    <source>
        <dbReference type="Proteomes" id="UP000239239"/>
    </source>
</evidence>
<dbReference type="Gene3D" id="1.20.1280.50">
    <property type="match status" value="1"/>
</dbReference>
<dbReference type="PROSITE" id="PS50181">
    <property type="entry name" value="FBOX"/>
    <property type="match status" value="1"/>
</dbReference>
<organism evidence="2">
    <name type="scientific">Legionella pneumophila</name>
    <dbReference type="NCBI Taxonomy" id="446"/>
    <lineage>
        <taxon>Bacteria</taxon>
        <taxon>Pseudomonadati</taxon>
        <taxon>Pseudomonadota</taxon>
        <taxon>Gammaproteobacteria</taxon>
        <taxon>Legionellales</taxon>
        <taxon>Legionellaceae</taxon>
        <taxon>Legionella</taxon>
    </lineage>
</organism>
<dbReference type="SUPFAM" id="SSF48403">
    <property type="entry name" value="Ankyrin repeat"/>
    <property type="match status" value="1"/>
</dbReference>
<dbReference type="EMBL" id="KM276678">
    <property type="protein sequence ID" value="AIY31043.1"/>
    <property type="molecule type" value="Genomic_DNA"/>
</dbReference>
<evidence type="ECO:0000259" key="1">
    <source>
        <dbReference type="PROSITE" id="PS50181"/>
    </source>
</evidence>
<dbReference type="AlphaFoldDB" id="A0A0A1EHW5"/>
<sequence length="172" mass="20059">MKKNFFSALPEETIINTLSFLKANTLGRVAQTCQFFNRLANDKHLELHQLRQQRIKQELWGNLMVAARSNNLEEVKKILKKGIDPSKTNSYHLNRTPLLAAIEGRAYQTANYLWRKYTFDPNFKDNYGDSPISLLKKQLANPAFKDKEKKQIRALIKEMQEEKTTQNRCLVC</sequence>
<dbReference type="SUPFAM" id="SSF81383">
    <property type="entry name" value="F-box domain"/>
    <property type="match status" value="1"/>
</dbReference>
<dbReference type="Pfam" id="PF12796">
    <property type="entry name" value="Ank_2"/>
    <property type="match status" value="1"/>
</dbReference>
<dbReference type="InterPro" id="IPR002110">
    <property type="entry name" value="Ankyrin_rpt"/>
</dbReference>
<evidence type="ECO:0000313" key="2">
    <source>
        <dbReference type="EMBL" id="AIY31037.1"/>
    </source>
</evidence>
<dbReference type="InterPro" id="IPR036770">
    <property type="entry name" value="Ankyrin_rpt-contain_sf"/>
</dbReference>
<evidence type="ECO:0000313" key="3">
    <source>
        <dbReference type="EMBL" id="AIY31043.1"/>
    </source>
</evidence>
<dbReference type="EMBL" id="PQWY01000016">
    <property type="protein sequence ID" value="PPK29925.1"/>
    <property type="molecule type" value="Genomic_DNA"/>
</dbReference>
<dbReference type="RefSeq" id="WP_027228540.1">
    <property type="nucleotide sequence ID" value="NZ_CP017601.1"/>
</dbReference>
<reference evidence="4 5" key="2">
    <citation type="submission" date="2018-02" db="EMBL/GenBank/DDBJ databases">
        <title>Draft genome sequences of four Legionella pneumophila clinical strains isolated in Ontario.</title>
        <authorList>
            <person name="Fortuna A."/>
            <person name="Ramnarine R."/>
            <person name="Li A."/>
            <person name="Frantz C."/>
            <person name="Mallo G."/>
        </authorList>
    </citation>
    <scope>NUCLEOTIDE SEQUENCE [LARGE SCALE GENOMIC DNA]</scope>
    <source>
        <strain evidence="4 5">LG61</strain>
    </source>
</reference>
<gene>
    <name evidence="2" type="primary">ankB</name>
    <name evidence="4" type="ORF">C3928_10945</name>
</gene>
<feature type="domain" description="F-box" evidence="1">
    <location>
        <begin position="3"/>
        <end position="50"/>
    </location>
</feature>
<reference evidence="2" key="1">
    <citation type="submission" date="2014-08" db="EMBL/GenBank/DDBJ databases">
        <title>Complete sequences of ankB alleles from environmental and clinical isolates of Legionella pneumophila.</title>
        <authorList>
            <person name="Roy E.G."/>
            <person name="Kalia A."/>
        </authorList>
    </citation>
    <scope>NUCLEOTIDE SEQUENCE</scope>
    <source>
        <strain evidence="3">Lp45389</strain>
        <strain evidence="2">Lp45409</strain>
    </source>
</reference>
<proteinExistence type="predicted"/>
<accession>A0A0A1EHW5</accession>
<evidence type="ECO:0000313" key="4">
    <source>
        <dbReference type="EMBL" id="PPK29925.1"/>
    </source>
</evidence>
<dbReference type="Pfam" id="PF12937">
    <property type="entry name" value="F-box-like"/>
    <property type="match status" value="1"/>
</dbReference>
<dbReference type="InterPro" id="IPR036047">
    <property type="entry name" value="F-box-like_dom_sf"/>
</dbReference>
<dbReference type="PATRIC" id="fig|446.142.peg.1520"/>